<evidence type="ECO:0000256" key="1">
    <source>
        <dbReference type="SAM" id="SignalP"/>
    </source>
</evidence>
<name>A0A7S7NPY3_PALFE</name>
<protein>
    <submittedName>
        <fullName evidence="2">Uncharacterized protein</fullName>
    </submittedName>
</protein>
<dbReference type="AlphaFoldDB" id="A0A7S7NPY3"/>
<keyword evidence="3" id="KW-1185">Reference proteome</keyword>
<sequence length="254" mass="29351">MEQRSQKAIARTGLAVFALAAVSVQAAEFRFQALHDHLLVRKDQPATLVVDEHGITFQEQSRKKKTPDQLHHGHWGYQDIEQLYISPEKIRIVTYQDRKWALGLDQEYEFKLLPGQDVRPVYEMLKTRLDRRFVAAVADEQVQALWELPVKLLGKLNGSQGTLGFANDRVVYVTDRKEASRTWRYQDIENISSSDPYQLTITSFERASTHYGSRKGFNFQLKQPLDEKRFNLAWRKLNAVHGLELLTSIPEKGN</sequence>
<feature type="signal peptide" evidence="1">
    <location>
        <begin position="1"/>
        <end position="26"/>
    </location>
</feature>
<dbReference type="Proteomes" id="UP000593892">
    <property type="component" value="Chromosome"/>
</dbReference>
<feature type="chain" id="PRO_5032682354" evidence="1">
    <location>
        <begin position="27"/>
        <end position="254"/>
    </location>
</feature>
<accession>A0A7S7NPY3</accession>
<proteinExistence type="predicted"/>
<keyword evidence="1" id="KW-0732">Signal</keyword>
<evidence type="ECO:0000313" key="3">
    <source>
        <dbReference type="Proteomes" id="UP000593892"/>
    </source>
</evidence>
<dbReference type="EMBL" id="CP063849">
    <property type="protein sequence ID" value="QOY87648.1"/>
    <property type="molecule type" value="Genomic_DNA"/>
</dbReference>
<evidence type="ECO:0000313" key="2">
    <source>
        <dbReference type="EMBL" id="QOY87648.1"/>
    </source>
</evidence>
<organism evidence="2 3">
    <name type="scientific">Paludibaculum fermentans</name>
    <dbReference type="NCBI Taxonomy" id="1473598"/>
    <lineage>
        <taxon>Bacteria</taxon>
        <taxon>Pseudomonadati</taxon>
        <taxon>Acidobacteriota</taxon>
        <taxon>Terriglobia</taxon>
        <taxon>Bryobacterales</taxon>
        <taxon>Bryobacteraceae</taxon>
        <taxon>Paludibaculum</taxon>
    </lineage>
</organism>
<dbReference type="RefSeq" id="WP_194449315.1">
    <property type="nucleotide sequence ID" value="NZ_CP063849.1"/>
</dbReference>
<dbReference type="KEGG" id="pfer:IRI77_33665"/>
<reference evidence="2 3" key="1">
    <citation type="submission" date="2020-10" db="EMBL/GenBank/DDBJ databases">
        <title>Complete genome sequence of Paludibaculum fermentans P105T, a facultatively anaerobic acidobacterium capable of dissimilatory Fe(III) reduction.</title>
        <authorList>
            <person name="Dedysh S.N."/>
            <person name="Beletsky A.V."/>
            <person name="Kulichevskaya I.S."/>
            <person name="Mardanov A.V."/>
            <person name="Ravin N.V."/>
        </authorList>
    </citation>
    <scope>NUCLEOTIDE SEQUENCE [LARGE SCALE GENOMIC DNA]</scope>
    <source>
        <strain evidence="2 3">P105</strain>
    </source>
</reference>
<gene>
    <name evidence="2" type="ORF">IRI77_33665</name>
</gene>